<dbReference type="PANTHER" id="PTHR37422">
    <property type="entry name" value="TEICHURONIC ACID BIOSYNTHESIS PROTEIN TUAE"/>
    <property type="match status" value="1"/>
</dbReference>
<dbReference type="EMBL" id="MVCE01000002">
    <property type="protein sequence ID" value="PGF35169.1"/>
    <property type="molecule type" value="Genomic_DNA"/>
</dbReference>
<accession>A0A8B2VQ59</accession>
<dbReference type="RefSeq" id="WP_002515826.1">
    <property type="nucleotide sequence ID" value="NZ_AP022844.1"/>
</dbReference>
<evidence type="ECO:0000313" key="1">
    <source>
        <dbReference type="EMBL" id="PGF35169.1"/>
    </source>
</evidence>
<dbReference type="InterPro" id="IPR051533">
    <property type="entry name" value="WaaL-like"/>
</dbReference>
<protein>
    <submittedName>
        <fullName evidence="1">Uncharacterized protein</fullName>
    </submittedName>
</protein>
<evidence type="ECO:0000313" key="2">
    <source>
        <dbReference type="Proteomes" id="UP000226191"/>
    </source>
</evidence>
<dbReference type="AlphaFoldDB" id="A0A8B2VQ59"/>
<organism evidence="1 2">
    <name type="scientific">Cutibacterium acnes</name>
    <name type="common">Propionibacterium acnes</name>
    <dbReference type="NCBI Taxonomy" id="1747"/>
    <lineage>
        <taxon>Bacteria</taxon>
        <taxon>Bacillati</taxon>
        <taxon>Actinomycetota</taxon>
        <taxon>Actinomycetes</taxon>
        <taxon>Propionibacteriales</taxon>
        <taxon>Propionibacteriaceae</taxon>
        <taxon>Cutibacterium</taxon>
    </lineage>
</organism>
<dbReference type="OrthoDB" id="3711986at2"/>
<proteinExistence type="predicted"/>
<dbReference type="Proteomes" id="UP000226191">
    <property type="component" value="Unassembled WGS sequence"/>
</dbReference>
<gene>
    <name evidence="1" type="ORF">B1B09_06155</name>
</gene>
<comment type="caution">
    <text evidence="1">The sequence shown here is derived from an EMBL/GenBank/DDBJ whole genome shotgun (WGS) entry which is preliminary data.</text>
</comment>
<reference evidence="1 2" key="1">
    <citation type="submission" date="2017-02" db="EMBL/GenBank/DDBJ databases">
        <title>Prevalence of linear plasmids in Cutibacterium acnes isolates obtained from cancerous prostatic tissue.</title>
        <authorList>
            <person name="Davidsson S."/>
            <person name="Bruggemann H."/>
        </authorList>
    </citation>
    <scope>NUCLEOTIDE SEQUENCE [LARGE SCALE GENOMIC DNA]</scope>
    <source>
        <strain evidence="1 2">11-78</strain>
    </source>
</reference>
<name>A0A8B2VQ59_CUTAC</name>
<dbReference type="GeneID" id="92856123"/>
<sequence length="460" mass="49523">MTPIFRLHDSPDGSSAVTLLRSVAPIQWFSGAAEVIVACLFVTCTFVTVAQPVFDNGACQLMLPLFAGAALVLEALCIVRDVRGVPSPREWSRSLTIVTCSFVALLVWAAVSIPFHEHLIYDDSMGVTRDLPLYALVMPLAEAMVTLLVAIFACRMIAVGNLEGALWRLSMLMAIANPIDLVREYVEGNTTGWRVATRLGGAAICHVLLILALAVAVNAVIRHRHRILSSVAAVSHLACLAASGSRAGTISLALFVIGLVFFGRSYRTRSRKQRIVIAVLGIVASGVAIWLVTTVRSGSLVDPARARTWALAGRVVVDSPSHFLVGTGYGTIWPWFAVESTFMPESSHGMRRTLYGYSLPHAHSLIVQVVGELGVIGLALILVCLGTVIAVCVKGIRGGYPLLSLGVLATMPAFLMDTYLIKNFPVALFWWIFTLALCRLVTTGDADVEGGSGYREEKYA</sequence>
<dbReference type="PANTHER" id="PTHR37422:SF23">
    <property type="entry name" value="TEICHURONIC ACID BIOSYNTHESIS PROTEIN TUAE"/>
    <property type="match status" value="1"/>
</dbReference>